<dbReference type="RefSeq" id="WP_277276453.1">
    <property type="nucleotide sequence ID" value="NZ_JAROCY010000006.1"/>
</dbReference>
<keyword evidence="1" id="KW-0812">Transmembrane</keyword>
<name>A0ABT6CGP6_9SPHN</name>
<evidence type="ECO:0000313" key="3">
    <source>
        <dbReference type="Proteomes" id="UP001222770"/>
    </source>
</evidence>
<evidence type="ECO:0000256" key="1">
    <source>
        <dbReference type="SAM" id="Phobius"/>
    </source>
</evidence>
<evidence type="ECO:0000313" key="2">
    <source>
        <dbReference type="EMBL" id="MDF8333096.1"/>
    </source>
</evidence>
<dbReference type="NCBIfam" id="TIGR04360">
    <property type="entry name" value="other_trbK"/>
    <property type="match status" value="1"/>
</dbReference>
<comment type="caution">
    <text evidence="2">The sequence shown here is derived from an EMBL/GenBank/DDBJ whole genome shotgun (WGS) entry which is preliminary data.</text>
</comment>
<gene>
    <name evidence="2" type="primary">trbK-alt</name>
    <name evidence="2" type="ORF">POM99_07790</name>
</gene>
<sequence length="85" mass="8881">MDAKTLARIGAVIFAAFAITAAVIDASRKPEPSAPLAVTPTLAASADPLAAELDRCNTLGEAGERDAGCLAAWAKNRRRFLGEER</sequence>
<organism evidence="2 3">
    <name type="scientific">Novosphingobium cyanobacteriorum</name>
    <dbReference type="NCBI Taxonomy" id="3024215"/>
    <lineage>
        <taxon>Bacteria</taxon>
        <taxon>Pseudomonadati</taxon>
        <taxon>Pseudomonadota</taxon>
        <taxon>Alphaproteobacteria</taxon>
        <taxon>Sphingomonadales</taxon>
        <taxon>Sphingomonadaceae</taxon>
        <taxon>Novosphingobium</taxon>
    </lineage>
</organism>
<accession>A0ABT6CGP6</accession>
<keyword evidence="3" id="KW-1185">Reference proteome</keyword>
<dbReference type="EMBL" id="JAROCY010000006">
    <property type="protein sequence ID" value="MDF8333096.1"/>
    <property type="molecule type" value="Genomic_DNA"/>
</dbReference>
<proteinExistence type="predicted"/>
<dbReference type="Proteomes" id="UP001222770">
    <property type="component" value="Unassembled WGS sequence"/>
</dbReference>
<keyword evidence="1" id="KW-0472">Membrane</keyword>
<feature type="transmembrane region" description="Helical" evidence="1">
    <location>
        <begin position="6"/>
        <end position="24"/>
    </location>
</feature>
<reference evidence="2 3" key="1">
    <citation type="submission" date="2023-03" db="EMBL/GenBank/DDBJ databases">
        <title>Novosphingobium cyanobacteriorum sp. nov., isolated from a eutrophic reservoir during the Microcystis bloom period.</title>
        <authorList>
            <person name="Kang M."/>
            <person name="Le V."/>
            <person name="Ko S.-R."/>
            <person name="Lee S.-A."/>
            <person name="Ahn C.-Y."/>
        </authorList>
    </citation>
    <scope>NUCLEOTIDE SEQUENCE [LARGE SCALE GENOMIC DNA]</scope>
    <source>
        <strain evidence="2 3">HBC54</strain>
    </source>
</reference>
<dbReference type="Pfam" id="PF20084">
    <property type="entry name" value="TrbK"/>
    <property type="match status" value="1"/>
</dbReference>
<protein>
    <submittedName>
        <fullName evidence="2">Entry exclusion protein TrbK-alt</fullName>
    </submittedName>
</protein>
<dbReference type="InterPro" id="IPR027587">
    <property type="entry name" value="TrbK"/>
</dbReference>
<keyword evidence="1" id="KW-1133">Transmembrane helix</keyword>